<name>A0A8J3Q3U7_9ACTN</name>
<dbReference type="Gene3D" id="3.40.50.150">
    <property type="entry name" value="Vaccinia Virus protein VP39"/>
    <property type="match status" value="1"/>
</dbReference>
<evidence type="ECO:0000313" key="3">
    <source>
        <dbReference type="Proteomes" id="UP000612899"/>
    </source>
</evidence>
<gene>
    <name evidence="2" type="ORF">Rhe02_15050</name>
</gene>
<dbReference type="GO" id="GO:0008757">
    <property type="term" value="F:S-adenosylmethionine-dependent methyltransferase activity"/>
    <property type="evidence" value="ECO:0007669"/>
    <property type="project" value="InterPro"/>
</dbReference>
<dbReference type="CDD" id="cd02440">
    <property type="entry name" value="AdoMet_MTases"/>
    <property type="match status" value="1"/>
</dbReference>
<comment type="caution">
    <text evidence="2">The sequence shown here is derived from an EMBL/GenBank/DDBJ whole genome shotgun (WGS) entry which is preliminary data.</text>
</comment>
<dbReference type="PANTHER" id="PTHR43591:SF24">
    <property type="entry name" value="2-METHOXY-6-POLYPRENYL-1,4-BENZOQUINOL METHYLASE, MITOCHONDRIAL"/>
    <property type="match status" value="1"/>
</dbReference>
<dbReference type="InterPro" id="IPR013216">
    <property type="entry name" value="Methyltransf_11"/>
</dbReference>
<dbReference type="Pfam" id="PF08241">
    <property type="entry name" value="Methyltransf_11"/>
    <property type="match status" value="1"/>
</dbReference>
<dbReference type="InterPro" id="IPR029063">
    <property type="entry name" value="SAM-dependent_MTases_sf"/>
</dbReference>
<dbReference type="AlphaFoldDB" id="A0A8J3Q3U7"/>
<feature type="domain" description="Methyltransferase type 11" evidence="1">
    <location>
        <begin position="86"/>
        <end position="183"/>
    </location>
</feature>
<organism evidence="2 3">
    <name type="scientific">Rhizocola hellebori</name>
    <dbReference type="NCBI Taxonomy" id="1392758"/>
    <lineage>
        <taxon>Bacteria</taxon>
        <taxon>Bacillati</taxon>
        <taxon>Actinomycetota</taxon>
        <taxon>Actinomycetes</taxon>
        <taxon>Micromonosporales</taxon>
        <taxon>Micromonosporaceae</taxon>
        <taxon>Rhizocola</taxon>
    </lineage>
</organism>
<accession>A0A8J3Q3U7</accession>
<dbReference type="PANTHER" id="PTHR43591">
    <property type="entry name" value="METHYLTRANSFERASE"/>
    <property type="match status" value="1"/>
</dbReference>
<dbReference type="Proteomes" id="UP000612899">
    <property type="component" value="Unassembled WGS sequence"/>
</dbReference>
<proteinExistence type="predicted"/>
<reference evidence="2" key="1">
    <citation type="submission" date="2021-01" db="EMBL/GenBank/DDBJ databases">
        <title>Whole genome shotgun sequence of Rhizocola hellebori NBRC 109834.</title>
        <authorList>
            <person name="Komaki H."/>
            <person name="Tamura T."/>
        </authorList>
    </citation>
    <scope>NUCLEOTIDE SEQUENCE</scope>
    <source>
        <strain evidence="2">NBRC 109834</strain>
    </source>
</reference>
<sequence length="279" mass="31598">MIPRLLAGIPSIADYEQLLRSTGFAEVERYSDGFLATHRSALSPYSRKWVSDPLHQWSRQWEYPFTLSRISTELEHKSSDQPVRILDAGSGVTFLPFLLTETFPNATVCCCDWDSSLTPIFDAINKVAPSRVEFVTADLHELPFEPAEFDLVYSVSVLEHTDRHPVIVDEFHRVLKPNGRLVLTVDLPAAPGEAHDTNDLLSALAKKFHDDSVDGDTDPLRDWATQDRLTTTYAAGLDRRLLPWRHPFLYRLSCLLSGHGWVQWPPAMTFTCMSMIRTG</sequence>
<dbReference type="SUPFAM" id="SSF53335">
    <property type="entry name" value="S-adenosyl-L-methionine-dependent methyltransferases"/>
    <property type="match status" value="1"/>
</dbReference>
<keyword evidence="3" id="KW-1185">Reference proteome</keyword>
<evidence type="ECO:0000259" key="1">
    <source>
        <dbReference type="Pfam" id="PF08241"/>
    </source>
</evidence>
<dbReference type="RefSeq" id="WP_203907345.1">
    <property type="nucleotide sequence ID" value="NZ_BONY01000007.1"/>
</dbReference>
<protein>
    <recommendedName>
        <fullName evidence="1">Methyltransferase type 11 domain-containing protein</fullName>
    </recommendedName>
</protein>
<dbReference type="EMBL" id="BONY01000007">
    <property type="protein sequence ID" value="GIH03438.1"/>
    <property type="molecule type" value="Genomic_DNA"/>
</dbReference>
<evidence type="ECO:0000313" key="2">
    <source>
        <dbReference type="EMBL" id="GIH03438.1"/>
    </source>
</evidence>